<evidence type="ECO:0000256" key="2">
    <source>
        <dbReference type="SAM" id="SignalP"/>
    </source>
</evidence>
<gene>
    <name evidence="3" type="ORF">GD597_18525</name>
</gene>
<dbReference type="AlphaFoldDB" id="A0A8J8FGY4"/>
<name>A0A8J8FGY4_9BACT</name>
<proteinExistence type="predicted"/>
<keyword evidence="4" id="KW-1185">Reference proteome</keyword>
<evidence type="ECO:0000313" key="4">
    <source>
        <dbReference type="Proteomes" id="UP000598971"/>
    </source>
</evidence>
<dbReference type="EMBL" id="WHPF01000015">
    <property type="protein sequence ID" value="NNV57475.1"/>
    <property type="molecule type" value="Genomic_DNA"/>
</dbReference>
<dbReference type="Proteomes" id="UP000598971">
    <property type="component" value="Unassembled WGS sequence"/>
</dbReference>
<dbReference type="RefSeq" id="WP_171609421.1">
    <property type="nucleotide sequence ID" value="NZ_WHPF01000015.1"/>
</dbReference>
<feature type="signal peptide" evidence="2">
    <location>
        <begin position="1"/>
        <end position="22"/>
    </location>
</feature>
<accession>A0A8J8FGY4</accession>
<keyword evidence="2" id="KW-0732">Signal</keyword>
<feature type="chain" id="PRO_5035247329" evidence="2">
    <location>
        <begin position="23"/>
        <end position="584"/>
    </location>
</feature>
<dbReference type="InterPro" id="IPR011047">
    <property type="entry name" value="Quinoprotein_ADH-like_sf"/>
</dbReference>
<evidence type="ECO:0000313" key="3">
    <source>
        <dbReference type="EMBL" id="NNV57475.1"/>
    </source>
</evidence>
<reference evidence="3" key="1">
    <citation type="submission" date="2019-10" db="EMBL/GenBank/DDBJ databases">
        <title>Draft genome sequence of Panacibacter sp. KCS-6.</title>
        <authorList>
            <person name="Yim K.J."/>
        </authorList>
    </citation>
    <scope>NUCLEOTIDE SEQUENCE</scope>
    <source>
        <strain evidence="3">KCS-6</strain>
    </source>
</reference>
<evidence type="ECO:0000256" key="1">
    <source>
        <dbReference type="SAM" id="MobiDB-lite"/>
    </source>
</evidence>
<feature type="region of interest" description="Disordered" evidence="1">
    <location>
        <begin position="332"/>
        <end position="364"/>
    </location>
</feature>
<protein>
    <submittedName>
        <fullName evidence="3">Uncharacterized protein</fullName>
    </submittedName>
</protein>
<organism evidence="3 4">
    <name type="scientific">Limnovirga soli</name>
    <dbReference type="NCBI Taxonomy" id="2656915"/>
    <lineage>
        <taxon>Bacteria</taxon>
        <taxon>Pseudomonadati</taxon>
        <taxon>Bacteroidota</taxon>
        <taxon>Chitinophagia</taxon>
        <taxon>Chitinophagales</taxon>
        <taxon>Chitinophagaceae</taxon>
        <taxon>Limnovirga</taxon>
    </lineage>
</organism>
<sequence>MPNLIKKIVLLCFVFAGSQLFAQNYTATWGDDTKMRKSTVDMDLIHADNSGVYFLEGEMRVKSYFVIGATLKTAYKLVKFDKNFTKLYEKDYGKDLKDVSFNSMQPLKNTLYVFASHYDKRENYFHLYGSAIDGSTGELTGQLKELGSWYLESDRDDVDFIVKPTPDSTRWMVITSVKAHDNATNLLDVTVFDDKLNKKLGCNIKIKDDPATYSLEDIVPTVDGKFLILAKKFEMVPTKRKKQIPVFKKYLLAKYNTKGVKEADFDFDTQGTFTIGGKIISLPNGQILLAGFYSNASDKKLLNGIYINKIDVASGKMVQSSMKEISKDMISNIPDEPLEDDDDDDKAKNKKSKKDDDEDDPVFNNSYKIRSVDYSPATNDIWITAESYQFKHTYYTTFDYDPVTHMSRSRSVSTYTFTNSDLMVISTSTDGQIHNVFNIPKKQVEQIRTSSSGPGMGISFSYDYGGMFASGGSYPYYSSVVTAMNNNKLIVFFNDKTDNANVKDYTSIKQVKAINNSFKNTALYAVSLDLANGAITRKQVITNDDKVICMPRFAFVAGNNVYLPASHIKALARTDMRMGKIAIQ</sequence>
<comment type="caution">
    <text evidence="3">The sequence shown here is derived from an EMBL/GenBank/DDBJ whole genome shotgun (WGS) entry which is preliminary data.</text>
</comment>
<dbReference type="SUPFAM" id="SSF50998">
    <property type="entry name" value="Quinoprotein alcohol dehydrogenase-like"/>
    <property type="match status" value="1"/>
</dbReference>